<gene>
    <name evidence="3" type="primary">ADY3</name>
    <name evidence="3" type="ORF">SPAR_D00100</name>
</gene>
<feature type="compositionally biased region" description="Polar residues" evidence="2">
    <location>
        <begin position="65"/>
        <end position="80"/>
    </location>
</feature>
<dbReference type="OrthoDB" id="5376259at2759"/>
<protein>
    <submittedName>
        <fullName evidence="3">Ady3p</fullName>
    </submittedName>
</protein>
<dbReference type="RefSeq" id="XP_033765043.1">
    <property type="nucleotide sequence ID" value="XM_033909152.1"/>
</dbReference>
<reference evidence="3" key="3">
    <citation type="submission" date="2025-07" db="EMBL/GenBank/DDBJ databases">
        <authorList>
            <consortium name="NCBI Genome Project"/>
        </authorList>
    </citation>
    <scope>NUCLEOTIDE SEQUENCE</scope>
    <source>
        <strain evidence="3">CBS432</strain>
    </source>
</reference>
<name>A0A8B8UMP4_SACPA</name>
<feature type="coiled-coil region" evidence="1">
    <location>
        <begin position="388"/>
        <end position="422"/>
    </location>
</feature>
<evidence type="ECO:0000256" key="1">
    <source>
        <dbReference type="SAM" id="Coils"/>
    </source>
</evidence>
<dbReference type="Pfam" id="PF11778">
    <property type="entry name" value="SID"/>
    <property type="match status" value="1"/>
</dbReference>
<reference evidence="3" key="1">
    <citation type="journal article" date="2017" name="Nat. Genet.">
        <title>Contrasting evolutionary genome dynamics between domesticated and wild yeasts.</title>
        <authorList>
            <person name="Yue J.X."/>
            <person name="Li J."/>
            <person name="Aigrain L."/>
            <person name="Hallin J."/>
            <person name="Persson K."/>
            <person name="Oliver K."/>
            <person name="Bergstrom A."/>
            <person name="Coupland P."/>
            <person name="Warringer J."/>
            <person name="Lagomarsino M.C."/>
            <person name="Fischer G."/>
            <person name="Durbin R."/>
            <person name="Liti G."/>
        </authorList>
    </citation>
    <scope>NUCLEOTIDE SEQUENCE</scope>
    <source>
        <strain evidence="3">CBS432</strain>
    </source>
</reference>
<feature type="coiled-coil region" evidence="1">
    <location>
        <begin position="629"/>
        <end position="656"/>
    </location>
</feature>
<dbReference type="AlphaFoldDB" id="A0A8B8UMP4"/>
<reference evidence="3" key="4">
    <citation type="submission" date="2025-08" db="UniProtKB">
        <authorList>
            <consortium name="RefSeq"/>
        </authorList>
    </citation>
    <scope>IDENTIFICATION</scope>
    <source>
        <strain evidence="3">CBS432</strain>
    </source>
</reference>
<dbReference type="VEuPathDB" id="FungiDB:SPAR_D00100"/>
<accession>A0A8B8UMP4</accession>
<evidence type="ECO:0000256" key="2">
    <source>
        <dbReference type="SAM" id="MobiDB-lite"/>
    </source>
</evidence>
<dbReference type="KEGG" id="spao:SPAR_D00100"/>
<proteinExistence type="predicted"/>
<feature type="region of interest" description="Disordered" evidence="2">
    <location>
        <begin position="134"/>
        <end position="153"/>
    </location>
</feature>
<dbReference type="GeneID" id="54629257"/>
<feature type="compositionally biased region" description="Low complexity" evidence="2">
    <location>
        <begin position="91"/>
        <end position="106"/>
    </location>
</feature>
<dbReference type="InterPro" id="IPR021750">
    <property type="entry name" value="Sid4-like"/>
</dbReference>
<reference evidence="3" key="2">
    <citation type="submission" date="2020-01" db="EMBL/GenBank/DDBJ databases">
        <title>Population-level Yeast Reference Genomes.</title>
        <authorList>
            <person name="Yue J.-X."/>
        </authorList>
    </citation>
    <scope>NUCLEOTIDE SEQUENCE</scope>
    <source>
        <strain evidence="3">CBS432</strain>
    </source>
</reference>
<organism evidence="3">
    <name type="scientific">Saccharomyces paradoxus</name>
    <name type="common">Yeast</name>
    <name type="synonym">Saccharomyces douglasii</name>
    <dbReference type="NCBI Taxonomy" id="27291"/>
    <lineage>
        <taxon>Eukaryota</taxon>
        <taxon>Fungi</taxon>
        <taxon>Dikarya</taxon>
        <taxon>Ascomycota</taxon>
        <taxon>Saccharomycotina</taxon>
        <taxon>Saccharomycetes</taxon>
        <taxon>Saccharomycetales</taxon>
        <taxon>Saccharomycetaceae</taxon>
        <taxon>Saccharomyces</taxon>
    </lineage>
</organism>
<evidence type="ECO:0000313" key="3">
    <source>
        <dbReference type="RefSeq" id="XP_033765043.1"/>
    </source>
</evidence>
<sequence length="792" mass="91847">MNHWLAFLNKPESLKEQNSDCDQQEEMRNVTGGTLTKSPENRPFRGRRSQSWIDSEAPAPKSTEKTNIQGNVSSDIISKLSNRRSRRNRSESWAGSESSSPSGNISTLKNPTEGNALKSPNKFLQRGGLPTVGIGSQALSPAGKPSTLGNVSPGKFTTYKVQNNTEVNKFSSTPSKLPINSHKPETVTNDVHYVVSSRNLEENIDVAHVENVFCSSKTSDEEQSEYMKLREIRLSSSSYGGSISKENDLPNILEELLSNNKEIKALRKRLDEKDDRIQEPVELKDLNDAKLRKIEHLQKVLHDERKAASKRLHIVQDQFRKEITKIREEEVSKFQNKNASKEERSNVVSGVTRCKAFSQRNILVSELYRKQRQILSLQQENDNFLKDIKESKDSIVKIQSEVEILKSNLQLSQDENKKLKDNGSFYEKRLNDVYSYMQNLSLFEKDFGKFILEEMKHGHAPSMFQSRFTKFYPDFQDIKNFENTEQYKQLKGKIQLLEKNERIRLEKIISVFKLISERLHFMQQQHGQKIQYLQKEALTKEQQFRLEKRRWHDILNLKEENSQKLKSELSEKLILSEKIQKNAEDKLNDYMNEHKEIVEKLQNQSLVIGKLNAQIHESDNTHRKITDELAGKQSEILKLKETIRSLKEDVHQEKLNLKKLYGDPFTELNFETVGKSFPHITKEKYNSLSLDILTDLTYVQSQNLIKNLLIVLDIPLKTFLKIVPTIVIQLRCELTLLTKFANDLNLKVFGKQLDFKSRRKVAMNEFLNNHDIAEVKHPLEYDLQALFKYFFS</sequence>
<feature type="region of interest" description="Disordered" evidence="2">
    <location>
        <begin position="1"/>
        <end position="129"/>
    </location>
</feature>
<keyword evidence="1" id="KW-0175">Coiled coil</keyword>